<evidence type="ECO:0000256" key="2">
    <source>
        <dbReference type="ARBA" id="ARBA00022679"/>
    </source>
</evidence>
<dbReference type="Gene3D" id="1.10.940.10">
    <property type="entry name" value="NusB-like"/>
    <property type="match status" value="1"/>
</dbReference>
<feature type="binding site" evidence="5">
    <location>
        <position position="329"/>
    </location>
    <ligand>
        <name>S-adenosyl-L-methionine</name>
        <dbReference type="ChEBI" id="CHEBI:59789"/>
    </ligand>
</feature>
<feature type="binding site" evidence="5">
    <location>
        <position position="345"/>
    </location>
    <ligand>
        <name>S-adenosyl-L-methionine</name>
        <dbReference type="ChEBI" id="CHEBI:59789"/>
    </ligand>
</feature>
<feature type="active site" description="Nucleophile" evidence="5">
    <location>
        <position position="398"/>
    </location>
</feature>
<keyword evidence="9" id="KW-1185">Reference proteome</keyword>
<evidence type="ECO:0000259" key="7">
    <source>
        <dbReference type="PROSITE" id="PS51686"/>
    </source>
</evidence>
<dbReference type="KEGG" id="thd:BHV28_16570"/>
<evidence type="ECO:0000256" key="4">
    <source>
        <dbReference type="ARBA" id="ARBA00022884"/>
    </source>
</evidence>
<keyword evidence="3 5" id="KW-0949">S-adenosyl-L-methionine</keyword>
<feature type="binding site" evidence="5">
    <location>
        <position position="303"/>
    </location>
    <ligand>
        <name>S-adenosyl-L-methionine</name>
        <dbReference type="ChEBI" id="CHEBI:59789"/>
    </ligand>
</feature>
<reference evidence="8 9" key="2">
    <citation type="journal article" date="2016" name="Sci. Rep.">
        <title>The genome of Rhizobiales bacteria in predatory ants reveals urease gene functions but no genes for nitrogen fixation.</title>
        <authorList>
            <person name="Neuvonen M.M."/>
            <person name="Tamarit D."/>
            <person name="Naslund K."/>
            <person name="Liebig J."/>
            <person name="Feldhaar H."/>
            <person name="Moran N.A."/>
            <person name="Guy L."/>
            <person name="Andersson S.G."/>
        </authorList>
    </citation>
    <scope>NUCLEOTIDE SEQUENCE [LARGE SCALE GENOMIC DNA]</scope>
    <source>
        <strain evidence="8 9">Hsal</strain>
    </source>
</reference>
<evidence type="ECO:0000256" key="3">
    <source>
        <dbReference type="ARBA" id="ARBA00022691"/>
    </source>
</evidence>
<dbReference type="Gene3D" id="3.40.50.150">
    <property type="entry name" value="Vaccinia Virus protein VP39"/>
    <property type="match status" value="1"/>
</dbReference>
<keyword evidence="1 5" id="KW-0489">Methyltransferase</keyword>
<dbReference type="AlphaFoldDB" id="A0A1U9JWS4"/>
<dbReference type="SUPFAM" id="SSF53335">
    <property type="entry name" value="S-adenosyl-L-methionine-dependent methyltransferases"/>
    <property type="match status" value="1"/>
</dbReference>
<dbReference type="EMBL" id="CP017315">
    <property type="protein sequence ID" value="AQS42335.1"/>
    <property type="molecule type" value="Genomic_DNA"/>
</dbReference>
<dbReference type="GO" id="GO:0001510">
    <property type="term" value="P:RNA methylation"/>
    <property type="evidence" value="ECO:0007669"/>
    <property type="project" value="InterPro"/>
</dbReference>
<sequence length="449" mass="48824">MDADQKQPQTGRFRLLKKTEAGHGKHQPEPEQSDIAGLACRQVAMRLLAAVVERKTSLDGLTDNDHGHPQYRALAPRDRALVRAILGTALRNRGVVSAALKRFLDRPLPENARALLHLLHISAAQIVWLDVPDHAAIYLAVEAAKQDPRLKRFAGLVNAVLRRFAKQAERIRTDNQPLDNCPPWFGTLLTQAYGQEKAGAILRIQAQEPPLDLTVRSEPEIWAQKLGGHVLPNGTVRLAELSAPLTELPGFAEGEWWVQDVAASLPARLMGQIAGQRVADLCAAPGGKTAQLALAGAKVTAVDLSASRLQRLVLNMARLHLSVETWAGDMRKWQPEQLFDAVLLDAPCSSTGTIRRHPDILWTKDEADVQKLAGVQADLLDHAVRLVRPGGTVVFSNCSLSRQEGEELIRAFVDRHANVQLLPVQAADGGTAGPGHADHAGRLCAHDTG</sequence>
<evidence type="ECO:0000256" key="1">
    <source>
        <dbReference type="ARBA" id="ARBA00022603"/>
    </source>
</evidence>
<dbReference type="Pfam" id="PF01189">
    <property type="entry name" value="Methyltr_RsmB-F"/>
    <property type="match status" value="1"/>
</dbReference>
<evidence type="ECO:0000313" key="8">
    <source>
        <dbReference type="EMBL" id="AQS42335.1"/>
    </source>
</evidence>
<dbReference type="InterPro" id="IPR006027">
    <property type="entry name" value="NusB_RsmB_TIM44"/>
</dbReference>
<feature type="binding site" evidence="5">
    <location>
        <begin position="282"/>
        <end position="288"/>
    </location>
    <ligand>
        <name>S-adenosyl-L-methionine</name>
        <dbReference type="ChEBI" id="CHEBI:59789"/>
    </ligand>
</feature>
<dbReference type="InterPro" id="IPR035926">
    <property type="entry name" value="NusB-like_sf"/>
</dbReference>
<dbReference type="CDD" id="cd02440">
    <property type="entry name" value="AdoMet_MTases"/>
    <property type="match status" value="1"/>
</dbReference>
<dbReference type="InterPro" id="IPR029063">
    <property type="entry name" value="SAM-dependent_MTases_sf"/>
</dbReference>
<dbReference type="Pfam" id="PF01029">
    <property type="entry name" value="NusB"/>
    <property type="match status" value="1"/>
</dbReference>
<feature type="compositionally biased region" description="Basic and acidic residues" evidence="6">
    <location>
        <begin position="17"/>
        <end position="29"/>
    </location>
</feature>
<name>A0A1U9JWS4_9HYPH</name>
<evidence type="ECO:0000313" key="9">
    <source>
        <dbReference type="Proteomes" id="UP000188912"/>
    </source>
</evidence>
<feature type="region of interest" description="Disordered" evidence="6">
    <location>
        <begin position="1"/>
        <end position="34"/>
    </location>
</feature>
<evidence type="ECO:0000256" key="6">
    <source>
        <dbReference type="SAM" id="MobiDB-lite"/>
    </source>
</evidence>
<protein>
    <submittedName>
        <fullName evidence="8">Ribosomal RNA small subunit methyltransferase B</fullName>
    </submittedName>
</protein>
<gene>
    <name evidence="8" type="ORF">BHV28_16570</name>
</gene>
<comment type="similarity">
    <text evidence="5">Belongs to the class I-like SAM-binding methyltransferase superfamily. RsmB/NOP family.</text>
</comment>
<dbReference type="Proteomes" id="UP000188912">
    <property type="component" value="Chromosome"/>
</dbReference>
<keyword evidence="2 5" id="KW-0808">Transferase</keyword>
<dbReference type="SUPFAM" id="SSF48013">
    <property type="entry name" value="NusB-like"/>
    <property type="match status" value="1"/>
</dbReference>
<feature type="compositionally biased region" description="Basic and acidic residues" evidence="6">
    <location>
        <begin position="436"/>
        <end position="449"/>
    </location>
</feature>
<accession>A0A1U9JWS4</accession>
<dbReference type="InterPro" id="IPR049560">
    <property type="entry name" value="MeTrfase_RsmB-F_NOP2_cat"/>
</dbReference>
<proteinExistence type="inferred from homology"/>
<dbReference type="GO" id="GO:0006355">
    <property type="term" value="P:regulation of DNA-templated transcription"/>
    <property type="evidence" value="ECO:0007669"/>
    <property type="project" value="InterPro"/>
</dbReference>
<feature type="domain" description="SAM-dependent MTase RsmB/NOP-type" evidence="7">
    <location>
        <begin position="190"/>
        <end position="449"/>
    </location>
</feature>
<dbReference type="InterPro" id="IPR023267">
    <property type="entry name" value="RCMT"/>
</dbReference>
<evidence type="ECO:0000256" key="5">
    <source>
        <dbReference type="PROSITE-ProRule" id="PRU01023"/>
    </source>
</evidence>
<dbReference type="PANTHER" id="PTHR22807">
    <property type="entry name" value="NOP2 YEAST -RELATED NOL1/NOP2/FMU SUN DOMAIN-CONTAINING"/>
    <property type="match status" value="1"/>
</dbReference>
<reference evidence="8 9" key="1">
    <citation type="journal article" date="2010" name="Science">
        <title>Genomic comparison of the ants Camponotus floridanus and Harpegnathos saltator.</title>
        <authorList>
            <person name="Bonasio R."/>
            <person name="Zhang G."/>
            <person name="Ye C."/>
            <person name="Mutti N.S."/>
            <person name="Fang X."/>
            <person name="Qin N."/>
            <person name="Donahue G."/>
            <person name="Yang P."/>
            <person name="Li Q."/>
            <person name="Li C."/>
            <person name="Zhang P."/>
            <person name="Huang Z."/>
            <person name="Berger S.L."/>
            <person name="Reinberg D."/>
            <person name="Wang J."/>
            <person name="Liebig J."/>
        </authorList>
    </citation>
    <scope>NUCLEOTIDE SEQUENCE [LARGE SCALE GENOMIC DNA]</scope>
    <source>
        <strain evidence="8 9">Hsal</strain>
    </source>
</reference>
<feature type="compositionally biased region" description="Polar residues" evidence="6">
    <location>
        <begin position="1"/>
        <end position="10"/>
    </location>
</feature>
<dbReference type="InterPro" id="IPR001678">
    <property type="entry name" value="MeTrfase_RsmB-F_NOP2_dom"/>
</dbReference>
<keyword evidence="4 5" id="KW-0694">RNA-binding</keyword>
<organism evidence="8 9">
    <name type="scientific">Candidatus Tokpelaia hoelldobleri</name>
    <dbReference type="NCBI Taxonomy" id="1902579"/>
    <lineage>
        <taxon>Bacteria</taxon>
        <taxon>Pseudomonadati</taxon>
        <taxon>Pseudomonadota</taxon>
        <taxon>Alphaproteobacteria</taxon>
        <taxon>Hyphomicrobiales</taxon>
        <taxon>Candidatus Tokpelaia</taxon>
    </lineage>
</organism>
<dbReference type="GO" id="GO:0008173">
    <property type="term" value="F:RNA methyltransferase activity"/>
    <property type="evidence" value="ECO:0007669"/>
    <property type="project" value="InterPro"/>
</dbReference>
<dbReference type="PROSITE" id="PS51686">
    <property type="entry name" value="SAM_MT_RSMB_NOP"/>
    <property type="match status" value="1"/>
</dbReference>
<feature type="region of interest" description="Disordered" evidence="6">
    <location>
        <begin position="430"/>
        <end position="449"/>
    </location>
</feature>
<dbReference type="STRING" id="1902579.BHV28_16570"/>
<dbReference type="GO" id="GO:0003723">
    <property type="term" value="F:RNA binding"/>
    <property type="evidence" value="ECO:0007669"/>
    <property type="project" value="UniProtKB-UniRule"/>
</dbReference>
<dbReference type="PRINTS" id="PR02008">
    <property type="entry name" value="RCMTFAMILY"/>
</dbReference>
<dbReference type="PANTHER" id="PTHR22807:SF61">
    <property type="entry name" value="NOL1_NOP2_SUN FAMILY PROTEIN _ ANTITERMINATION NUSB DOMAIN-CONTAINING PROTEIN"/>
    <property type="match status" value="1"/>
</dbReference>